<comment type="caution">
    <text evidence="2">The sequence shown here is derived from an EMBL/GenBank/DDBJ whole genome shotgun (WGS) entry which is preliminary data.</text>
</comment>
<evidence type="ECO:0000313" key="3">
    <source>
        <dbReference type="Proteomes" id="UP000826271"/>
    </source>
</evidence>
<proteinExistence type="predicted"/>
<dbReference type="InterPro" id="IPR040256">
    <property type="entry name" value="At4g02000-like"/>
</dbReference>
<feature type="region of interest" description="Disordered" evidence="1">
    <location>
        <begin position="165"/>
        <end position="185"/>
    </location>
</feature>
<dbReference type="EMBL" id="WHWC01000003">
    <property type="protein sequence ID" value="KAG8387125.1"/>
    <property type="molecule type" value="Genomic_DNA"/>
</dbReference>
<dbReference type="Proteomes" id="UP000826271">
    <property type="component" value="Unassembled WGS sequence"/>
</dbReference>
<organism evidence="2 3">
    <name type="scientific">Buddleja alternifolia</name>
    <dbReference type="NCBI Taxonomy" id="168488"/>
    <lineage>
        <taxon>Eukaryota</taxon>
        <taxon>Viridiplantae</taxon>
        <taxon>Streptophyta</taxon>
        <taxon>Embryophyta</taxon>
        <taxon>Tracheophyta</taxon>
        <taxon>Spermatophyta</taxon>
        <taxon>Magnoliopsida</taxon>
        <taxon>eudicotyledons</taxon>
        <taxon>Gunneridae</taxon>
        <taxon>Pentapetalae</taxon>
        <taxon>asterids</taxon>
        <taxon>lamiids</taxon>
        <taxon>Lamiales</taxon>
        <taxon>Scrophulariaceae</taxon>
        <taxon>Buddlejeae</taxon>
        <taxon>Buddleja</taxon>
    </lineage>
</organism>
<reference evidence="2" key="1">
    <citation type="submission" date="2019-10" db="EMBL/GenBank/DDBJ databases">
        <authorList>
            <person name="Zhang R."/>
            <person name="Pan Y."/>
            <person name="Wang J."/>
            <person name="Ma R."/>
            <person name="Yu S."/>
        </authorList>
    </citation>
    <scope>NUCLEOTIDE SEQUENCE</scope>
    <source>
        <strain evidence="2">LA-IB0</strain>
        <tissue evidence="2">Leaf</tissue>
    </source>
</reference>
<name>A0AAV6Y063_9LAMI</name>
<evidence type="ECO:0000256" key="1">
    <source>
        <dbReference type="SAM" id="MobiDB-lite"/>
    </source>
</evidence>
<feature type="compositionally biased region" description="Basic and acidic residues" evidence="1">
    <location>
        <begin position="172"/>
        <end position="184"/>
    </location>
</feature>
<keyword evidence="3" id="KW-1185">Reference proteome</keyword>
<accession>A0AAV6Y063</accession>
<dbReference type="AlphaFoldDB" id="A0AAV6Y063"/>
<evidence type="ECO:0008006" key="4">
    <source>
        <dbReference type="Google" id="ProtNLM"/>
    </source>
</evidence>
<feature type="region of interest" description="Disordered" evidence="1">
    <location>
        <begin position="1"/>
        <end position="27"/>
    </location>
</feature>
<protein>
    <recommendedName>
        <fullName evidence="4">DUF4283 domain-containing protein</fullName>
    </recommendedName>
</protein>
<evidence type="ECO:0000313" key="2">
    <source>
        <dbReference type="EMBL" id="KAG8387125.1"/>
    </source>
</evidence>
<feature type="compositionally biased region" description="Basic and acidic residues" evidence="1">
    <location>
        <begin position="17"/>
        <end position="27"/>
    </location>
</feature>
<dbReference type="PANTHER" id="PTHR31286">
    <property type="entry name" value="GLYCINE-RICH CELL WALL STRUCTURAL PROTEIN 1.8-LIKE"/>
    <property type="match status" value="1"/>
</dbReference>
<gene>
    <name evidence="2" type="ORF">BUALT_Bualt03G0220700</name>
</gene>
<sequence>MEPPAMAAQSPPLNADTPKDSYADKLKGNNIPQERAARAARKAFVQGVDTNVIGTSDVLNGRKTIFLSKEEDNYMAAPFEFALVGKPIKLDEATSEIENPVVARICVEVNIMEKLIPGIPIQIEGRTKFYKVQYQGIPEYCRICQHRGHSMAACFVRKEGEEENVVNSDNSEESRVDLQKDGDKSGAAGIIMSESVLNSSGKKIDDDKDQCTSSVVKETMESPKMNLNHNLEEHTPSLEMNLDLVTYKSNDN</sequence>
<dbReference type="PANTHER" id="PTHR31286:SF165">
    <property type="entry name" value="DUF4283 DOMAIN-CONTAINING PROTEIN"/>
    <property type="match status" value="1"/>
</dbReference>